<protein>
    <submittedName>
        <fullName evidence="10">Inorganic phosphate transporter</fullName>
    </submittedName>
</protein>
<dbReference type="RefSeq" id="WP_185193691.1">
    <property type="nucleotide sequence ID" value="NZ_JACKXD010000005.1"/>
</dbReference>
<feature type="transmembrane region" description="Helical" evidence="9">
    <location>
        <begin position="132"/>
        <end position="153"/>
    </location>
</feature>
<evidence type="ECO:0000256" key="2">
    <source>
        <dbReference type="ARBA" id="ARBA00004141"/>
    </source>
</evidence>
<comment type="caution">
    <text evidence="10">The sequence shown here is derived from an EMBL/GenBank/DDBJ whole genome shotgun (WGS) entry which is preliminary data.</text>
</comment>
<feature type="transmembrane region" description="Helical" evidence="9">
    <location>
        <begin position="6"/>
        <end position="31"/>
    </location>
</feature>
<evidence type="ECO:0000313" key="11">
    <source>
        <dbReference type="Proteomes" id="UP000546257"/>
    </source>
</evidence>
<dbReference type="AlphaFoldDB" id="A0A7J9SLB7"/>
<dbReference type="EMBL" id="JACKXD010000005">
    <property type="protein sequence ID" value="MBB6647312.1"/>
    <property type="molecule type" value="Genomic_DNA"/>
</dbReference>
<proteinExistence type="inferred from homology"/>
<comment type="similarity">
    <text evidence="3">Belongs to the inorganic phosphate transporter (PiT) (TC 2.A.20) family.</text>
</comment>
<evidence type="ECO:0000256" key="7">
    <source>
        <dbReference type="ARBA" id="ARBA00022989"/>
    </source>
</evidence>
<evidence type="ECO:0000256" key="6">
    <source>
        <dbReference type="ARBA" id="ARBA00022692"/>
    </source>
</evidence>
<dbReference type="GO" id="GO:0005315">
    <property type="term" value="F:phosphate transmembrane transporter activity"/>
    <property type="evidence" value="ECO:0007669"/>
    <property type="project" value="InterPro"/>
</dbReference>
<dbReference type="GO" id="GO:0016020">
    <property type="term" value="C:membrane"/>
    <property type="evidence" value="ECO:0007669"/>
    <property type="project" value="UniProtKB-SubCell"/>
</dbReference>
<dbReference type="InterPro" id="IPR001204">
    <property type="entry name" value="Phos_transporter"/>
</dbReference>
<dbReference type="PANTHER" id="PTHR11101">
    <property type="entry name" value="PHOSPHATE TRANSPORTER"/>
    <property type="match status" value="1"/>
</dbReference>
<evidence type="ECO:0000256" key="1">
    <source>
        <dbReference type="ARBA" id="ARBA00001981"/>
    </source>
</evidence>
<feature type="transmembrane region" description="Helical" evidence="9">
    <location>
        <begin position="108"/>
        <end position="126"/>
    </location>
</feature>
<feature type="transmembrane region" description="Helical" evidence="9">
    <location>
        <begin position="173"/>
        <end position="192"/>
    </location>
</feature>
<keyword evidence="8 9" id="KW-0472">Membrane</keyword>
<dbReference type="GO" id="GO:0035435">
    <property type="term" value="P:phosphate ion transmembrane transport"/>
    <property type="evidence" value="ECO:0007669"/>
    <property type="project" value="TreeGrafter"/>
</dbReference>
<keyword evidence="4" id="KW-0813">Transport</keyword>
<evidence type="ECO:0000256" key="4">
    <source>
        <dbReference type="ARBA" id="ARBA00022448"/>
    </source>
</evidence>
<dbReference type="Pfam" id="PF01384">
    <property type="entry name" value="PHO4"/>
    <property type="match status" value="2"/>
</dbReference>
<dbReference type="Proteomes" id="UP000546257">
    <property type="component" value="Unassembled WGS sequence"/>
</dbReference>
<evidence type="ECO:0000313" key="10">
    <source>
        <dbReference type="EMBL" id="MBB6647312.1"/>
    </source>
</evidence>
<keyword evidence="6 9" id="KW-0812">Transmembrane</keyword>
<gene>
    <name evidence="10" type="ORF">H5V44_13645</name>
</gene>
<evidence type="ECO:0000256" key="9">
    <source>
        <dbReference type="SAM" id="Phobius"/>
    </source>
</evidence>
<sequence length="351" mass="35624">MVASAVLIGGVAVAIFVGVNIGGSSTGVAFGPATGSGVLSMRSASALMAVFVLIGGFTIGTNVVETLGSGFVPAEYFTPAASIGVLLFIGFGILFGNLVKVSTSTSQTAVAAVVGMGAALGVLDWRTVGVVVLWWILSAILAFWVCAFVGRYLYDAVVATLDLESRNTKLAELVVIAISCYMAFSAGASNVANAVAPLVGSGQFGMLTGVALGGVAIGAGAFALGPRTMETVGEDITDLSLEASLIAEMIAASVLTGLSWAGIPASLAVVLTACVIGLGWGRASRRVPLPAVVRPEGLTERERSAWAGDQLDLFHPGTTKRIVITWIATPTVAGLVAFGAFEAAQRLQLLA</sequence>
<comment type="subcellular location">
    <subcellularLocation>
        <location evidence="2">Membrane</location>
        <topology evidence="2">Multi-pass membrane protein</topology>
    </subcellularLocation>
</comment>
<feature type="transmembrane region" description="Helical" evidence="9">
    <location>
        <begin position="76"/>
        <end position="96"/>
    </location>
</feature>
<organism evidence="10 11">
    <name type="scientific">Halobellus ruber</name>
    <dbReference type="NCBI Taxonomy" id="2761102"/>
    <lineage>
        <taxon>Archaea</taxon>
        <taxon>Methanobacteriati</taxon>
        <taxon>Methanobacteriota</taxon>
        <taxon>Stenosarchaea group</taxon>
        <taxon>Halobacteria</taxon>
        <taxon>Halobacteriales</taxon>
        <taxon>Haloferacaceae</taxon>
        <taxon>Halobellus</taxon>
    </lineage>
</organism>
<accession>A0A7J9SLB7</accession>
<keyword evidence="7 9" id="KW-1133">Transmembrane helix</keyword>
<feature type="transmembrane region" description="Helical" evidence="9">
    <location>
        <begin position="322"/>
        <end position="341"/>
    </location>
</feature>
<keyword evidence="11" id="KW-1185">Reference proteome</keyword>
<evidence type="ECO:0000256" key="8">
    <source>
        <dbReference type="ARBA" id="ARBA00023136"/>
    </source>
</evidence>
<evidence type="ECO:0000256" key="5">
    <source>
        <dbReference type="ARBA" id="ARBA00022592"/>
    </source>
</evidence>
<comment type="function">
    <text evidence="1">Potential transporter for phosphate.</text>
</comment>
<keyword evidence="5" id="KW-0592">Phosphate transport</keyword>
<reference evidence="10 11" key="1">
    <citation type="submission" date="2020-08" db="EMBL/GenBank/DDBJ databases">
        <authorList>
            <person name="Seo M.-J."/>
        </authorList>
    </citation>
    <scope>NUCLEOTIDE SEQUENCE [LARGE SCALE GENOMIC DNA]</scope>
    <source>
        <strain evidence="10 11">MBLA0160</strain>
    </source>
</reference>
<dbReference type="PANTHER" id="PTHR11101:SF80">
    <property type="entry name" value="PHOSPHATE TRANSPORTER"/>
    <property type="match status" value="1"/>
</dbReference>
<feature type="transmembrane region" description="Helical" evidence="9">
    <location>
        <begin position="43"/>
        <end position="64"/>
    </location>
</feature>
<feature type="transmembrane region" description="Helical" evidence="9">
    <location>
        <begin position="204"/>
        <end position="224"/>
    </location>
</feature>
<evidence type="ECO:0000256" key="3">
    <source>
        <dbReference type="ARBA" id="ARBA00009916"/>
    </source>
</evidence>
<name>A0A7J9SLB7_9EURY</name>
<feature type="transmembrane region" description="Helical" evidence="9">
    <location>
        <begin position="261"/>
        <end position="280"/>
    </location>
</feature>